<proteinExistence type="predicted"/>
<keyword evidence="2" id="KW-1185">Reference proteome</keyword>
<sequence>MDRSHLMRSIIGWLRAGYPHGVPAGDYIPLVALLRRQLTDDEVRQIADHLATEAASNPDFEPITRVDVAVLITKMTDEMPADADIERVRSVLEGAGWTCDTETPKADPS</sequence>
<accession>A0ABT1H3R1</accession>
<name>A0ABT1H3R1_9NOCA</name>
<evidence type="ECO:0008006" key="3">
    <source>
        <dbReference type="Google" id="ProtNLM"/>
    </source>
</evidence>
<dbReference type="InterPro" id="IPR021784">
    <property type="entry name" value="DUF3349"/>
</dbReference>
<dbReference type="Gene3D" id="6.10.140.2080">
    <property type="match status" value="1"/>
</dbReference>
<gene>
    <name evidence="1" type="ORF">LX12_003078</name>
</gene>
<dbReference type="Gene3D" id="1.10.10.2390">
    <property type="match status" value="1"/>
</dbReference>
<evidence type="ECO:0000313" key="2">
    <source>
        <dbReference type="Proteomes" id="UP001205740"/>
    </source>
</evidence>
<dbReference type="RefSeq" id="WP_253655450.1">
    <property type="nucleotide sequence ID" value="NZ_BAAAOE010000001.1"/>
</dbReference>
<reference evidence="1 2" key="1">
    <citation type="submission" date="2022-06" db="EMBL/GenBank/DDBJ databases">
        <title>Genomic Encyclopedia of Archaeal and Bacterial Type Strains, Phase II (KMG-II): from individual species to whole genera.</title>
        <authorList>
            <person name="Goeker M."/>
        </authorList>
    </citation>
    <scope>NUCLEOTIDE SEQUENCE [LARGE SCALE GENOMIC DNA]</scope>
    <source>
        <strain evidence="1 2">DSM 45037</strain>
    </source>
</reference>
<dbReference type="EMBL" id="JAMTCG010000005">
    <property type="protein sequence ID" value="MCP2161879.1"/>
    <property type="molecule type" value="Genomic_DNA"/>
</dbReference>
<organism evidence="1 2">
    <name type="scientific">Williamsia serinedens</name>
    <dbReference type="NCBI Taxonomy" id="391736"/>
    <lineage>
        <taxon>Bacteria</taxon>
        <taxon>Bacillati</taxon>
        <taxon>Actinomycetota</taxon>
        <taxon>Actinomycetes</taxon>
        <taxon>Mycobacteriales</taxon>
        <taxon>Nocardiaceae</taxon>
        <taxon>Williamsia</taxon>
    </lineage>
</organism>
<dbReference type="Pfam" id="PF11829">
    <property type="entry name" value="DUF3349"/>
    <property type="match status" value="1"/>
</dbReference>
<comment type="caution">
    <text evidence="1">The sequence shown here is derived from an EMBL/GenBank/DDBJ whole genome shotgun (WGS) entry which is preliminary data.</text>
</comment>
<evidence type="ECO:0000313" key="1">
    <source>
        <dbReference type="EMBL" id="MCP2161879.1"/>
    </source>
</evidence>
<dbReference type="Proteomes" id="UP001205740">
    <property type="component" value="Unassembled WGS sequence"/>
</dbReference>
<protein>
    <recommendedName>
        <fullName evidence="3">DUF3349 domain-containing protein</fullName>
    </recommendedName>
</protein>